<proteinExistence type="predicted"/>
<comment type="caution">
    <text evidence="1">The sequence shown here is derived from an EMBL/GenBank/DDBJ whole genome shotgun (WGS) entry which is preliminary data.</text>
</comment>
<evidence type="ECO:0000313" key="2">
    <source>
        <dbReference type="Proteomes" id="UP000183471"/>
    </source>
</evidence>
<keyword evidence="2" id="KW-1185">Reference proteome</keyword>
<accession>A0ABY0T6Q4</accession>
<dbReference type="EMBL" id="FNKY01000001">
    <property type="protein sequence ID" value="SDQ35100.1"/>
    <property type="molecule type" value="Genomic_DNA"/>
</dbReference>
<organism evidence="1 2">
    <name type="scientific">Nitrosospira multiformis</name>
    <dbReference type="NCBI Taxonomy" id="1231"/>
    <lineage>
        <taxon>Bacteria</taxon>
        <taxon>Pseudomonadati</taxon>
        <taxon>Pseudomonadota</taxon>
        <taxon>Betaproteobacteria</taxon>
        <taxon>Nitrosomonadales</taxon>
        <taxon>Nitrosomonadaceae</taxon>
        <taxon>Nitrosospira</taxon>
    </lineage>
</organism>
<protein>
    <submittedName>
        <fullName evidence="1">Uncharacterized protein</fullName>
    </submittedName>
</protein>
<sequence length="68" mass="7870">MGLIIAYVTQRGKARENDNVFAMVHGNVISHFYPMGHLVERRLNRERMHQEISGRQGELIEAIYSLCI</sequence>
<name>A0ABY0T6Q4_9PROT</name>
<dbReference type="Proteomes" id="UP000183471">
    <property type="component" value="Unassembled WGS sequence"/>
</dbReference>
<gene>
    <name evidence="1" type="ORF">SAMN05216402_0510</name>
</gene>
<reference evidence="1 2" key="1">
    <citation type="submission" date="2016-10" db="EMBL/GenBank/DDBJ databases">
        <authorList>
            <person name="Varghese N."/>
            <person name="Submissions S."/>
        </authorList>
    </citation>
    <scope>NUCLEOTIDE SEQUENCE [LARGE SCALE GENOMIC DNA]</scope>
    <source>
        <strain evidence="1 2">Nl1</strain>
    </source>
</reference>
<evidence type="ECO:0000313" key="1">
    <source>
        <dbReference type="EMBL" id="SDQ35100.1"/>
    </source>
</evidence>